<sequence length="125" mass="13736">MMLRLFRSFSTSRPVDAVQRLYLGNLYRLTGRFDQVETTSNVDSVSEEGVGRDLSGVSKESVDRDLSGVNKESTEKEGMYKESVDSPATSTMTNAEMAKVIESTLGPTQILAKPIVKGRKKKAAK</sequence>
<feature type="region of interest" description="Disordered" evidence="1">
    <location>
        <begin position="38"/>
        <end position="90"/>
    </location>
</feature>
<name>A0A2H9TL51_9FUNG</name>
<dbReference type="Proteomes" id="UP000240830">
    <property type="component" value="Unassembled WGS sequence"/>
</dbReference>
<keyword evidence="3" id="KW-1185">Reference proteome</keyword>
<proteinExistence type="predicted"/>
<protein>
    <submittedName>
        <fullName evidence="2">Uncharacterized protein</fullName>
    </submittedName>
</protein>
<evidence type="ECO:0000256" key="1">
    <source>
        <dbReference type="SAM" id="MobiDB-lite"/>
    </source>
</evidence>
<reference evidence="2 3" key="1">
    <citation type="submission" date="2016-10" db="EMBL/GenBank/DDBJ databases">
        <title>The genome of Paramicrosporidium saccamoebae is the missing link in understanding Cryptomycota and Microsporidia evolution.</title>
        <authorList>
            <person name="Quandt C.A."/>
            <person name="Beaudet D."/>
            <person name="Corsaro D."/>
            <person name="Michel R."/>
            <person name="Corradi N."/>
            <person name="James T."/>
        </authorList>
    </citation>
    <scope>NUCLEOTIDE SEQUENCE [LARGE SCALE GENOMIC DNA]</scope>
    <source>
        <strain evidence="2 3">KSL3</strain>
    </source>
</reference>
<gene>
    <name evidence="2" type="ORF">PSACC_01717</name>
</gene>
<feature type="compositionally biased region" description="Basic and acidic residues" evidence="1">
    <location>
        <begin position="60"/>
        <end position="84"/>
    </location>
</feature>
<dbReference type="AlphaFoldDB" id="A0A2H9TL51"/>
<dbReference type="EMBL" id="MTSL01000122">
    <property type="protein sequence ID" value="PJF18466.1"/>
    <property type="molecule type" value="Genomic_DNA"/>
</dbReference>
<comment type="caution">
    <text evidence="2">The sequence shown here is derived from an EMBL/GenBank/DDBJ whole genome shotgun (WGS) entry which is preliminary data.</text>
</comment>
<evidence type="ECO:0000313" key="2">
    <source>
        <dbReference type="EMBL" id="PJF18466.1"/>
    </source>
</evidence>
<organism evidence="2 3">
    <name type="scientific">Paramicrosporidium saccamoebae</name>
    <dbReference type="NCBI Taxonomy" id="1246581"/>
    <lineage>
        <taxon>Eukaryota</taxon>
        <taxon>Fungi</taxon>
        <taxon>Fungi incertae sedis</taxon>
        <taxon>Cryptomycota</taxon>
        <taxon>Cryptomycota incertae sedis</taxon>
        <taxon>Paramicrosporidium</taxon>
    </lineage>
</organism>
<accession>A0A2H9TL51</accession>
<evidence type="ECO:0000313" key="3">
    <source>
        <dbReference type="Proteomes" id="UP000240830"/>
    </source>
</evidence>